<dbReference type="OrthoDB" id="5627at2759"/>
<organism evidence="2 3">
    <name type="scientific">Cyphellophora europaea (strain CBS 101466)</name>
    <name type="common">Phialophora europaea</name>
    <dbReference type="NCBI Taxonomy" id="1220924"/>
    <lineage>
        <taxon>Eukaryota</taxon>
        <taxon>Fungi</taxon>
        <taxon>Dikarya</taxon>
        <taxon>Ascomycota</taxon>
        <taxon>Pezizomycotina</taxon>
        <taxon>Eurotiomycetes</taxon>
        <taxon>Chaetothyriomycetidae</taxon>
        <taxon>Chaetothyriales</taxon>
        <taxon>Cyphellophoraceae</taxon>
        <taxon>Cyphellophora</taxon>
    </lineage>
</organism>
<keyword evidence="3" id="KW-1185">Reference proteome</keyword>
<dbReference type="InterPro" id="IPR010756">
    <property type="entry name" value="Tls1-like"/>
</dbReference>
<dbReference type="EMBL" id="KB822721">
    <property type="protein sequence ID" value="ETN39390.1"/>
    <property type="molecule type" value="Genomic_DNA"/>
</dbReference>
<gene>
    <name evidence="2" type="ORF">HMPREF1541_05613</name>
</gene>
<dbReference type="eggNOG" id="ENOG502S5M8">
    <property type="taxonomic scope" value="Eukaryota"/>
</dbReference>
<dbReference type="GeneID" id="19972952"/>
<evidence type="ECO:0000313" key="2">
    <source>
        <dbReference type="EMBL" id="ETN39390.1"/>
    </source>
</evidence>
<proteinExistence type="predicted"/>
<feature type="compositionally biased region" description="Polar residues" evidence="1">
    <location>
        <begin position="129"/>
        <end position="140"/>
    </location>
</feature>
<dbReference type="AlphaFoldDB" id="W2RSX3"/>
<feature type="compositionally biased region" description="Basic and acidic residues" evidence="1">
    <location>
        <begin position="300"/>
        <end position="313"/>
    </location>
</feature>
<evidence type="ECO:0000313" key="3">
    <source>
        <dbReference type="Proteomes" id="UP000030752"/>
    </source>
</evidence>
<feature type="compositionally biased region" description="Polar residues" evidence="1">
    <location>
        <begin position="263"/>
        <end position="272"/>
    </location>
</feature>
<dbReference type="Pfam" id="PF07052">
    <property type="entry name" value="Hep_59"/>
    <property type="match status" value="1"/>
</dbReference>
<dbReference type="HOGENOM" id="CLU_047429_1_0_1"/>
<dbReference type="InParanoid" id="W2RSX3"/>
<feature type="region of interest" description="Disordered" evidence="1">
    <location>
        <begin position="288"/>
        <end position="339"/>
    </location>
</feature>
<dbReference type="Proteomes" id="UP000030752">
    <property type="component" value="Unassembled WGS sequence"/>
</dbReference>
<dbReference type="RefSeq" id="XP_008718175.1">
    <property type="nucleotide sequence ID" value="XM_008719953.1"/>
</dbReference>
<feature type="region of interest" description="Disordered" evidence="1">
    <location>
        <begin position="124"/>
        <end position="275"/>
    </location>
</feature>
<feature type="region of interest" description="Disordered" evidence="1">
    <location>
        <begin position="1"/>
        <end position="88"/>
    </location>
</feature>
<evidence type="ECO:0000256" key="1">
    <source>
        <dbReference type="SAM" id="MobiDB-lite"/>
    </source>
</evidence>
<dbReference type="VEuPathDB" id="FungiDB:HMPREF1541_05613"/>
<reference evidence="2 3" key="1">
    <citation type="submission" date="2013-03" db="EMBL/GenBank/DDBJ databases">
        <title>The Genome Sequence of Phialophora europaea CBS 101466.</title>
        <authorList>
            <consortium name="The Broad Institute Genomics Platform"/>
            <person name="Cuomo C."/>
            <person name="de Hoog S."/>
            <person name="Gorbushina A."/>
            <person name="Walker B."/>
            <person name="Young S.K."/>
            <person name="Zeng Q."/>
            <person name="Gargeya S."/>
            <person name="Fitzgerald M."/>
            <person name="Haas B."/>
            <person name="Abouelleil A."/>
            <person name="Allen A.W."/>
            <person name="Alvarado L."/>
            <person name="Arachchi H.M."/>
            <person name="Berlin A.M."/>
            <person name="Chapman S.B."/>
            <person name="Gainer-Dewar J."/>
            <person name="Goldberg J."/>
            <person name="Griggs A."/>
            <person name="Gujja S."/>
            <person name="Hansen M."/>
            <person name="Howarth C."/>
            <person name="Imamovic A."/>
            <person name="Ireland A."/>
            <person name="Larimer J."/>
            <person name="McCowan C."/>
            <person name="Murphy C."/>
            <person name="Pearson M."/>
            <person name="Poon T.W."/>
            <person name="Priest M."/>
            <person name="Roberts A."/>
            <person name="Saif S."/>
            <person name="Shea T."/>
            <person name="Sisk P."/>
            <person name="Sykes S."/>
            <person name="Wortman J."/>
            <person name="Nusbaum C."/>
            <person name="Birren B."/>
        </authorList>
    </citation>
    <scope>NUCLEOTIDE SEQUENCE [LARGE SCALE GENOMIC DNA]</scope>
    <source>
        <strain evidence="2 3">CBS 101466</strain>
    </source>
</reference>
<feature type="compositionally biased region" description="Basic and acidic residues" evidence="1">
    <location>
        <begin position="212"/>
        <end position="234"/>
    </location>
</feature>
<sequence>MEEVPLFRAPKRRKVIKPPHVESDATTPTTSQDRDGSPIDGEQSGNEAYAPAHRLKKPFKPSRPGVTFTSNARTRVEAPDTMTVVPSSTADDRLKDISNRFVGITGGTVDVDKHMMAYIDSEMAKRRQMPTTAAHSTETEPISVEESTEPRLPASALVAASQSYQPQHQPHQLSEVPLPPTTTESKPPPRRQRKPRLGRDGKPMRPRRPKRRDSSDLARDALVEQVLHEHKLEHYSSTPPPPTPQVAASQDPTLPRSGIPANTAASSTVTSQEQDEAFALRFQHEFEERLAERQAMQPQRRKEAGDKDKEKSGPRLGGSRSARAKMVAMREAEKAKTGR</sequence>
<name>W2RSX3_CYPE1</name>
<accession>W2RSX3</accession>
<feature type="compositionally biased region" description="Basic and acidic residues" evidence="1">
    <location>
        <begin position="328"/>
        <end position="339"/>
    </location>
</feature>
<protein>
    <submittedName>
        <fullName evidence="2">Uncharacterized protein</fullName>
    </submittedName>
</protein>
<feature type="compositionally biased region" description="Low complexity" evidence="1">
    <location>
        <begin position="159"/>
        <end position="172"/>
    </location>
</feature>